<comment type="caution">
    <text evidence="2">The sequence shown here is derived from an EMBL/GenBank/DDBJ whole genome shotgun (WGS) entry which is preliminary data.</text>
</comment>
<dbReference type="EMBL" id="JANPWZ010000049">
    <property type="protein sequence ID" value="KAJ3579881.1"/>
    <property type="molecule type" value="Genomic_DNA"/>
</dbReference>
<evidence type="ECO:0000313" key="3">
    <source>
        <dbReference type="Proteomes" id="UP001148614"/>
    </source>
</evidence>
<gene>
    <name evidence="2" type="ORF">NPX13_g680</name>
</gene>
<protein>
    <submittedName>
        <fullName evidence="2">Uncharacterized protein</fullName>
    </submittedName>
</protein>
<dbReference type="AlphaFoldDB" id="A0A9W8TSC2"/>
<dbReference type="Proteomes" id="UP001148614">
    <property type="component" value="Unassembled WGS sequence"/>
</dbReference>
<evidence type="ECO:0000256" key="1">
    <source>
        <dbReference type="SAM" id="MobiDB-lite"/>
    </source>
</evidence>
<feature type="compositionally biased region" description="Polar residues" evidence="1">
    <location>
        <begin position="1"/>
        <end position="11"/>
    </location>
</feature>
<proteinExistence type="predicted"/>
<sequence>MPAPMLNSQFCSPSPAPAPRPPTRLPAHTIDVSGGIEVAYYLHRSELPIIAYLQATRPWAMGDAHEYTGTIVTIIHYRHPPAHGSAVSVHYTYRLHQSGLHTASLVRALVM</sequence>
<organism evidence="2 3">
    <name type="scientific">Xylaria arbuscula</name>
    <dbReference type="NCBI Taxonomy" id="114810"/>
    <lineage>
        <taxon>Eukaryota</taxon>
        <taxon>Fungi</taxon>
        <taxon>Dikarya</taxon>
        <taxon>Ascomycota</taxon>
        <taxon>Pezizomycotina</taxon>
        <taxon>Sordariomycetes</taxon>
        <taxon>Xylariomycetidae</taxon>
        <taxon>Xylariales</taxon>
        <taxon>Xylariaceae</taxon>
        <taxon>Xylaria</taxon>
    </lineage>
</organism>
<feature type="compositionally biased region" description="Pro residues" evidence="1">
    <location>
        <begin position="14"/>
        <end position="24"/>
    </location>
</feature>
<name>A0A9W8TSC2_9PEZI</name>
<reference evidence="2" key="1">
    <citation type="submission" date="2022-07" db="EMBL/GenBank/DDBJ databases">
        <title>Genome Sequence of Xylaria arbuscula.</title>
        <authorList>
            <person name="Buettner E."/>
        </authorList>
    </citation>
    <scope>NUCLEOTIDE SEQUENCE</scope>
    <source>
        <strain evidence="2">VT107</strain>
    </source>
</reference>
<keyword evidence="3" id="KW-1185">Reference proteome</keyword>
<accession>A0A9W8TSC2</accession>
<evidence type="ECO:0000313" key="2">
    <source>
        <dbReference type="EMBL" id="KAJ3579881.1"/>
    </source>
</evidence>
<feature type="region of interest" description="Disordered" evidence="1">
    <location>
        <begin position="1"/>
        <end position="26"/>
    </location>
</feature>